<dbReference type="EMBL" id="CM046392">
    <property type="protein sequence ID" value="KAI8553745.1"/>
    <property type="molecule type" value="Genomic_DNA"/>
</dbReference>
<evidence type="ECO:0000313" key="2">
    <source>
        <dbReference type="Proteomes" id="UP001062846"/>
    </source>
</evidence>
<sequence length="1108" mass="123080">METMSPLESLDAFVVSASRAFCSPLAIFIQIQVALLALFYCTFAPVLHPCFVPDSLNLSNAVAEGCKLLGSGAVKATRFLWQFPTARLLLLFYLVFCASFLDGSATSPSDLFEVVDRRAKLVVGENPEEQSNFQSLASNGRGSQTKRTRLKAKAQKRLSSNETPKTVDTSSELNSSETSQLNVVPDKDGAGLTIETDGIIPSNSNAQTSNEQQPNVENDGSVPNSSKSESILSEEVKDSVVHEELPVIVPDVEAIEYLHQLQMPDVQGLEIVHEDPPVDTSQDFRMRDAGISAKIEQEGHHSVSVDTPNGVDTPLKDADPKAQGLLKTAISTGQSKEARLARVCAGLSSRLQEYKSENAQLEELLVAERELSRSSEARIKQLQRDISAAKSEVIKVESNMADALAAKNSEIEALVSSVDALKKQAALSEGNLASSQALREELTSVERRAEEERAAHNSTKMAAMERQVELEHRAMEASTALARIQRTADERTGKAAELEHKVALMEVECASLNQELQDLEARARRGQKKSPEEANQMIQMQAWQEEVERARQGQRDAESKLSSLEASSLLWALWLYMFCLLSSLIMKVKQIRARSEPDYKVNGVLRLLLFFFYTSAPLAFYVKINGVNKLGLGLSPTAKSMAFSLAIYRRKSINNEPRAVTCIEDEETVSPDNSKEEGVDVRVVPRCRPFTKEESINNEPQAVTCIENEVAVSPDNGPRVFSPKKVSGLEEIFMFDKVFGPSAQQIDIFKAVLPIVNEVFEGFNCTIISYGHTSSGKSYTMEGDYDRSKIGCNGELPQKAGVIPRAVKQIFDKLEHQAAKCTVKVTFLELYSEEITDLLAPEEIPRVPVEDRQKKQLLLVEDGKGGALVKCLVEEIVTSAGQVFDLLEQGWSHTLFSITIHTVEATPDGERIIKCGTLNLVDLAGAREGHSREVEKINKSFLTLGRVINALVEHLKHIPYRHSTLTRLLRDSLGGETKTCIIATVSPSVHCREETLKTLKYAHRALDIRNMAKVNCPFASVALKRSMDQVFNNQLILYKILRYVVYVNDFRSMAWARTVCSSWCFTLHVIEKRRNLVGRPDSRSLLLKLQLLWEYFYYLTSKAGFIHD</sequence>
<comment type="caution">
    <text evidence="1">The sequence shown here is derived from an EMBL/GenBank/DDBJ whole genome shotgun (WGS) entry which is preliminary data.</text>
</comment>
<reference evidence="1" key="1">
    <citation type="submission" date="2022-02" db="EMBL/GenBank/DDBJ databases">
        <title>Plant Genome Project.</title>
        <authorList>
            <person name="Zhang R.-G."/>
        </authorList>
    </citation>
    <scope>NUCLEOTIDE SEQUENCE</scope>
    <source>
        <strain evidence="1">AT1</strain>
    </source>
</reference>
<accession>A0ACC0NKF3</accession>
<keyword evidence="2" id="KW-1185">Reference proteome</keyword>
<name>A0ACC0NKF3_RHOML</name>
<evidence type="ECO:0000313" key="1">
    <source>
        <dbReference type="EMBL" id="KAI8553745.1"/>
    </source>
</evidence>
<organism evidence="1 2">
    <name type="scientific">Rhododendron molle</name>
    <name type="common">Chinese azalea</name>
    <name type="synonym">Azalea mollis</name>
    <dbReference type="NCBI Taxonomy" id="49168"/>
    <lineage>
        <taxon>Eukaryota</taxon>
        <taxon>Viridiplantae</taxon>
        <taxon>Streptophyta</taxon>
        <taxon>Embryophyta</taxon>
        <taxon>Tracheophyta</taxon>
        <taxon>Spermatophyta</taxon>
        <taxon>Magnoliopsida</taxon>
        <taxon>eudicotyledons</taxon>
        <taxon>Gunneridae</taxon>
        <taxon>Pentapetalae</taxon>
        <taxon>asterids</taxon>
        <taxon>Ericales</taxon>
        <taxon>Ericaceae</taxon>
        <taxon>Ericoideae</taxon>
        <taxon>Rhodoreae</taxon>
        <taxon>Rhododendron</taxon>
    </lineage>
</organism>
<gene>
    <name evidence="1" type="ORF">RHMOL_Rhmol05G0040300</name>
</gene>
<proteinExistence type="predicted"/>
<protein>
    <submittedName>
        <fullName evidence="1">Uncharacterized protein</fullName>
    </submittedName>
</protein>
<dbReference type="Proteomes" id="UP001062846">
    <property type="component" value="Chromosome 5"/>
</dbReference>